<dbReference type="AlphaFoldDB" id="A0A1X7KWI2"/>
<name>A0A1X7KWI2_9FLAO</name>
<dbReference type="Proteomes" id="UP000193420">
    <property type="component" value="Unassembled WGS sequence"/>
</dbReference>
<evidence type="ECO:0000256" key="1">
    <source>
        <dbReference type="ARBA" id="ARBA00004442"/>
    </source>
</evidence>
<dbReference type="PROSITE" id="PS51257">
    <property type="entry name" value="PROKAR_LIPOPROTEIN"/>
    <property type="match status" value="1"/>
</dbReference>
<dbReference type="Pfam" id="PF14322">
    <property type="entry name" value="SusD-like_3"/>
    <property type="match status" value="1"/>
</dbReference>
<reference evidence="9" key="1">
    <citation type="submission" date="2017-04" db="EMBL/GenBank/DDBJ databases">
        <authorList>
            <person name="Varghese N."/>
            <person name="Submissions S."/>
        </authorList>
    </citation>
    <scope>NUCLEOTIDE SEQUENCE [LARGE SCALE GENOMIC DNA]</scope>
    <source>
        <strain evidence="9">DSM 19835</strain>
    </source>
</reference>
<dbReference type="STRING" id="188872.SAMN03080602_03422"/>
<comment type="similarity">
    <text evidence="2">Belongs to the SusD family.</text>
</comment>
<sequence length="498" mass="55747">MKKYIIITRSFLTYILIFSFFGCDNFLETEPRSFINPSSFFNTESDAEAAVLGGYRTFGSGISGSFGWHQDFQLAAMSDDFTVRPLANPNDVDRNAKFIDFNPTRGPQNLYYQVGAINTFSWSIDGISGMPEFPNKQALIAESKFLRAYNYFIMVQLFGGVSIIDKALETPEEASNIPRGTVDEVYDLIVGDLITGSEELPETSPQPGRPSKYTAMALLAKVYLTKGEWADAASWAKRVINESDRELLPSIWHVFDDSNENNQESLFEIQYEIELQRANQVGNWPRGIGANADKDYFLGPNWGGVYIASEDLISDFEQGDERRNMIATEVSNAAGEVLTFNADGTTPNYSIKRTPSAYINGLESNNNSSYNFIALRLAEVYLIAAEAENEVNGPGSALQYINPVRNRAGLSNIEVTNPVVSSDKSAFRSAVRKERRTELFDERVRYFDLLRWGTLVERVLAVTPDAQIQPHHVLFPIPQDVFERNDGMNAATDQNPGY</sequence>
<gene>
    <name evidence="8" type="ORF">SAMN03080602_03422</name>
</gene>
<dbReference type="InterPro" id="IPR011990">
    <property type="entry name" value="TPR-like_helical_dom_sf"/>
</dbReference>
<organism evidence="8 9">
    <name type="scientific">Arenibacter troitsensis</name>
    <dbReference type="NCBI Taxonomy" id="188872"/>
    <lineage>
        <taxon>Bacteria</taxon>
        <taxon>Pseudomonadati</taxon>
        <taxon>Bacteroidota</taxon>
        <taxon>Flavobacteriia</taxon>
        <taxon>Flavobacteriales</taxon>
        <taxon>Flavobacteriaceae</taxon>
        <taxon>Arenibacter</taxon>
    </lineage>
</organism>
<evidence type="ECO:0000256" key="5">
    <source>
        <dbReference type="ARBA" id="ARBA00023237"/>
    </source>
</evidence>
<dbReference type="Pfam" id="PF07980">
    <property type="entry name" value="SusD_RagB"/>
    <property type="match status" value="1"/>
</dbReference>
<evidence type="ECO:0000259" key="6">
    <source>
        <dbReference type="Pfam" id="PF07980"/>
    </source>
</evidence>
<keyword evidence="5" id="KW-0998">Cell outer membrane</keyword>
<evidence type="ECO:0000256" key="3">
    <source>
        <dbReference type="ARBA" id="ARBA00022729"/>
    </source>
</evidence>
<accession>A0A1X7KWI2</accession>
<evidence type="ECO:0000313" key="8">
    <source>
        <dbReference type="EMBL" id="SMG45226.1"/>
    </source>
</evidence>
<evidence type="ECO:0000256" key="4">
    <source>
        <dbReference type="ARBA" id="ARBA00023136"/>
    </source>
</evidence>
<evidence type="ECO:0000259" key="7">
    <source>
        <dbReference type="Pfam" id="PF14322"/>
    </source>
</evidence>
<dbReference type="SUPFAM" id="SSF48452">
    <property type="entry name" value="TPR-like"/>
    <property type="match status" value="1"/>
</dbReference>
<keyword evidence="4" id="KW-0472">Membrane</keyword>
<keyword evidence="9" id="KW-1185">Reference proteome</keyword>
<dbReference type="EMBL" id="FXAO01000007">
    <property type="protein sequence ID" value="SMG45226.1"/>
    <property type="molecule type" value="Genomic_DNA"/>
</dbReference>
<evidence type="ECO:0000313" key="9">
    <source>
        <dbReference type="Proteomes" id="UP000193420"/>
    </source>
</evidence>
<dbReference type="RefSeq" id="WP_085500132.1">
    <property type="nucleotide sequence ID" value="NZ_FXAO01000007.1"/>
</dbReference>
<dbReference type="OrthoDB" id="5694214at2"/>
<evidence type="ECO:0000256" key="2">
    <source>
        <dbReference type="ARBA" id="ARBA00006275"/>
    </source>
</evidence>
<proteinExistence type="inferred from homology"/>
<comment type="subcellular location">
    <subcellularLocation>
        <location evidence="1">Cell outer membrane</location>
    </subcellularLocation>
</comment>
<dbReference type="InterPro" id="IPR012944">
    <property type="entry name" value="SusD_RagB_dom"/>
</dbReference>
<protein>
    <submittedName>
        <fullName evidence="8">Starch-binding associating with outer membrane</fullName>
    </submittedName>
</protein>
<feature type="domain" description="RagB/SusD" evidence="6">
    <location>
        <begin position="328"/>
        <end position="454"/>
    </location>
</feature>
<dbReference type="InterPro" id="IPR033985">
    <property type="entry name" value="SusD-like_N"/>
</dbReference>
<dbReference type="Gene3D" id="1.25.40.390">
    <property type="match status" value="1"/>
</dbReference>
<keyword evidence="3" id="KW-0732">Signal</keyword>
<dbReference type="CDD" id="cd08977">
    <property type="entry name" value="SusD"/>
    <property type="match status" value="1"/>
</dbReference>
<feature type="domain" description="SusD-like N-terminal" evidence="7">
    <location>
        <begin position="110"/>
        <end position="224"/>
    </location>
</feature>
<dbReference type="GO" id="GO:0009279">
    <property type="term" value="C:cell outer membrane"/>
    <property type="evidence" value="ECO:0007669"/>
    <property type="project" value="UniProtKB-SubCell"/>
</dbReference>